<evidence type="ECO:0000313" key="14">
    <source>
        <dbReference type="EMBL" id="PIQ85983.1"/>
    </source>
</evidence>
<evidence type="ECO:0000256" key="6">
    <source>
        <dbReference type="ARBA" id="ARBA00022695"/>
    </source>
</evidence>
<dbReference type="GO" id="GO:0003887">
    <property type="term" value="F:DNA-directed DNA polymerase activity"/>
    <property type="evidence" value="ECO:0007669"/>
    <property type="project" value="UniProtKB-UniRule"/>
</dbReference>
<evidence type="ECO:0000256" key="5">
    <source>
        <dbReference type="ARBA" id="ARBA00022679"/>
    </source>
</evidence>
<dbReference type="Gene3D" id="3.70.10.10">
    <property type="match status" value="1"/>
</dbReference>
<evidence type="ECO:0000256" key="9">
    <source>
        <dbReference type="ARBA" id="ARBA00023125"/>
    </source>
</evidence>
<evidence type="ECO:0000313" key="15">
    <source>
        <dbReference type="Proteomes" id="UP000230859"/>
    </source>
</evidence>
<feature type="domain" description="DNA polymerase III beta sliding clamp C-terminal" evidence="13">
    <location>
        <begin position="246"/>
        <end position="362"/>
    </location>
</feature>
<comment type="subunit">
    <text evidence="10">Forms a ring-shaped head-to-tail homodimer around DNA.</text>
</comment>
<evidence type="ECO:0000256" key="1">
    <source>
        <dbReference type="ARBA" id="ARBA00004496"/>
    </source>
</evidence>
<evidence type="ECO:0000256" key="7">
    <source>
        <dbReference type="ARBA" id="ARBA00022705"/>
    </source>
</evidence>
<dbReference type="EMBL" id="PCVY01000055">
    <property type="protein sequence ID" value="PIQ85983.1"/>
    <property type="molecule type" value="Genomic_DNA"/>
</dbReference>
<dbReference type="PIRSF" id="PIRSF000804">
    <property type="entry name" value="DNA_pol_III_b"/>
    <property type="match status" value="1"/>
</dbReference>
<comment type="similarity">
    <text evidence="2 10">Belongs to the beta sliding clamp family.</text>
</comment>
<keyword evidence="5 10" id="KW-0808">Transferase</keyword>
<keyword evidence="4 10" id="KW-0963">Cytoplasm</keyword>
<name>A0A2H0LNH0_9BACT</name>
<dbReference type="CDD" id="cd00140">
    <property type="entry name" value="beta_clamp"/>
    <property type="match status" value="1"/>
</dbReference>
<evidence type="ECO:0000259" key="11">
    <source>
        <dbReference type="Pfam" id="PF00712"/>
    </source>
</evidence>
<dbReference type="GO" id="GO:0006271">
    <property type="term" value="P:DNA strand elongation involved in DNA replication"/>
    <property type="evidence" value="ECO:0007669"/>
    <property type="project" value="TreeGrafter"/>
</dbReference>
<dbReference type="SMART" id="SM00480">
    <property type="entry name" value="POL3Bc"/>
    <property type="match status" value="1"/>
</dbReference>
<evidence type="ECO:0000259" key="12">
    <source>
        <dbReference type="Pfam" id="PF02767"/>
    </source>
</evidence>
<dbReference type="Pfam" id="PF02767">
    <property type="entry name" value="DNA_pol3_beta_2"/>
    <property type="match status" value="1"/>
</dbReference>
<keyword evidence="9" id="KW-0238">DNA-binding</keyword>
<dbReference type="GO" id="GO:0003677">
    <property type="term" value="F:DNA binding"/>
    <property type="evidence" value="ECO:0007669"/>
    <property type="project" value="UniProtKB-UniRule"/>
</dbReference>
<dbReference type="InterPro" id="IPR001001">
    <property type="entry name" value="DNA_polIII_beta"/>
</dbReference>
<dbReference type="Pfam" id="PF00712">
    <property type="entry name" value="DNA_pol3_beta"/>
    <property type="match status" value="1"/>
</dbReference>
<gene>
    <name evidence="14" type="primary">dnaN</name>
    <name evidence="14" type="ORF">COV74_06520</name>
</gene>
<dbReference type="PANTHER" id="PTHR30478:SF0">
    <property type="entry name" value="BETA SLIDING CLAMP"/>
    <property type="match status" value="1"/>
</dbReference>
<dbReference type="PANTHER" id="PTHR30478">
    <property type="entry name" value="DNA POLYMERASE III SUBUNIT BETA"/>
    <property type="match status" value="1"/>
</dbReference>
<dbReference type="Gene3D" id="3.10.150.10">
    <property type="entry name" value="DNA Polymerase III, subunit A, domain 2"/>
    <property type="match status" value="1"/>
</dbReference>
<evidence type="ECO:0000256" key="8">
    <source>
        <dbReference type="ARBA" id="ARBA00022932"/>
    </source>
</evidence>
<reference evidence="14 15" key="1">
    <citation type="submission" date="2017-09" db="EMBL/GenBank/DDBJ databases">
        <title>Depth-based differentiation of microbial function through sediment-hosted aquifers and enrichment of novel symbionts in the deep terrestrial subsurface.</title>
        <authorList>
            <person name="Probst A.J."/>
            <person name="Ladd B."/>
            <person name="Jarett J.K."/>
            <person name="Geller-Mcgrath D.E."/>
            <person name="Sieber C.M."/>
            <person name="Emerson J.B."/>
            <person name="Anantharaman K."/>
            <person name="Thomas B.C."/>
            <person name="Malmstrom R."/>
            <person name="Stieglmeier M."/>
            <person name="Klingl A."/>
            <person name="Woyke T."/>
            <person name="Ryan C.M."/>
            <person name="Banfield J.F."/>
        </authorList>
    </citation>
    <scope>NUCLEOTIDE SEQUENCE [LARGE SCALE GENOMIC DNA]</scope>
    <source>
        <strain evidence="14">CG11_big_fil_rev_8_21_14_0_20_45_26</strain>
    </source>
</reference>
<dbReference type="InterPro" id="IPR022635">
    <property type="entry name" value="DNA_polIII_beta_C"/>
</dbReference>
<dbReference type="AlphaFoldDB" id="A0A2H0LNH0"/>
<dbReference type="NCBIfam" id="TIGR00663">
    <property type="entry name" value="dnan"/>
    <property type="match status" value="1"/>
</dbReference>
<comment type="subcellular location">
    <subcellularLocation>
        <location evidence="1 10">Cytoplasm</location>
    </subcellularLocation>
</comment>
<dbReference type="GO" id="GO:0005737">
    <property type="term" value="C:cytoplasm"/>
    <property type="evidence" value="ECO:0007669"/>
    <property type="project" value="UniProtKB-SubCell"/>
</dbReference>
<evidence type="ECO:0000259" key="13">
    <source>
        <dbReference type="Pfam" id="PF02768"/>
    </source>
</evidence>
<dbReference type="GO" id="GO:0009360">
    <property type="term" value="C:DNA polymerase III complex"/>
    <property type="evidence" value="ECO:0007669"/>
    <property type="project" value="InterPro"/>
</dbReference>
<keyword evidence="6 10" id="KW-0548">Nucleotidyltransferase</keyword>
<keyword evidence="7 10" id="KW-0235">DNA replication</keyword>
<comment type="caution">
    <text evidence="14">The sequence shown here is derived from an EMBL/GenBank/DDBJ whole genome shotgun (WGS) entry which is preliminary data.</text>
</comment>
<dbReference type="InterPro" id="IPR022634">
    <property type="entry name" value="DNA_polIII_beta_N"/>
</dbReference>
<feature type="domain" description="DNA polymerase III beta sliding clamp N-terminal" evidence="11">
    <location>
        <begin position="1"/>
        <end position="120"/>
    </location>
</feature>
<comment type="function">
    <text evidence="10">Confers DNA tethering and processivity to DNA polymerases and other proteins. Acts as a clamp, forming a ring around DNA (a reaction catalyzed by the clamp-loading complex) which diffuses in an ATP-independent manner freely and bidirectionally along dsDNA. Initially characterized for its ability to contact the catalytic subunit of DNA polymerase III (Pol III), a complex, multichain enzyme responsible for most of the replicative synthesis in bacteria; Pol III exhibits 3'-5' exonuclease proofreading activity. The beta chain is required for initiation of replication as well as for processivity of DNA replication.</text>
</comment>
<dbReference type="InterPro" id="IPR022637">
    <property type="entry name" value="DNA_polIII_beta_cen"/>
</dbReference>
<proteinExistence type="inferred from homology"/>
<organism evidence="14 15">
    <name type="scientific">Candidatus Abzuiibacterium crystallinum</name>
    <dbReference type="NCBI Taxonomy" id="1974748"/>
    <lineage>
        <taxon>Bacteria</taxon>
        <taxon>Pseudomonadati</taxon>
        <taxon>Candidatus Omnitrophota</taxon>
        <taxon>Candidatus Abzuiibacterium</taxon>
    </lineage>
</organism>
<keyword evidence="8 10" id="KW-0239">DNA-directed DNA polymerase</keyword>
<dbReference type="InterPro" id="IPR046938">
    <property type="entry name" value="DNA_clamp_sf"/>
</dbReference>
<protein>
    <recommendedName>
        <fullName evidence="3 10">Beta sliding clamp</fullName>
    </recommendedName>
</protein>
<dbReference type="SUPFAM" id="SSF55979">
    <property type="entry name" value="DNA clamp"/>
    <property type="match status" value="3"/>
</dbReference>
<evidence type="ECO:0000256" key="3">
    <source>
        <dbReference type="ARBA" id="ARBA00021035"/>
    </source>
</evidence>
<dbReference type="Pfam" id="PF02768">
    <property type="entry name" value="DNA_pol3_beta_3"/>
    <property type="match status" value="1"/>
</dbReference>
<accession>A0A2H0LNH0</accession>
<evidence type="ECO:0000256" key="4">
    <source>
        <dbReference type="ARBA" id="ARBA00022490"/>
    </source>
</evidence>
<feature type="domain" description="DNA polymerase III beta sliding clamp central" evidence="12">
    <location>
        <begin position="129"/>
        <end position="243"/>
    </location>
</feature>
<dbReference type="GO" id="GO:0008408">
    <property type="term" value="F:3'-5' exonuclease activity"/>
    <property type="evidence" value="ECO:0007669"/>
    <property type="project" value="InterPro"/>
</dbReference>
<evidence type="ECO:0000256" key="10">
    <source>
        <dbReference type="PIRNR" id="PIRNR000804"/>
    </source>
</evidence>
<dbReference type="Proteomes" id="UP000230859">
    <property type="component" value="Unassembled WGS sequence"/>
</dbReference>
<evidence type="ECO:0000256" key="2">
    <source>
        <dbReference type="ARBA" id="ARBA00010752"/>
    </source>
</evidence>
<sequence length="365" mass="40323">MEFKTTKGELIHALGIVIGAVNPRNTLPILTNILIETCGDEGVRFTATDLEIGISTQALSKNNKEGSITVPARKIFEIARELPDGDVSVTVAKNNAVNIKTGKTYCRVMGLGREDFPKLPEFSLDGAVEIDQKIVKECLALTSFAISSDETRYVLNGILIDINGSKIRFIATDGRRLAFIEREIPVKSEKTAKFIIPSKTVNELNKILGTEGKLRLAQSHNQIVFSLDETVLISRLIEGHFPNYDQVIPKEENTSGQIDRKLLLSAVRRAALFTTQDAQAVKLDFVKDKILVSSHSANLGEAKEEVEAKVNGEEVSIGFNPHYLMDVLKNLDIDQVSFSLTKPDKPGLLKANNNYLYVVMPMQIN</sequence>